<evidence type="ECO:0000256" key="3">
    <source>
        <dbReference type="SAM" id="MobiDB-lite"/>
    </source>
</evidence>
<dbReference type="EMBL" id="BACD03000022">
    <property type="protein sequence ID" value="GAO49344.1"/>
    <property type="molecule type" value="Genomic_DNA"/>
</dbReference>
<feature type="region of interest" description="Disordered" evidence="3">
    <location>
        <begin position="1"/>
        <end position="24"/>
    </location>
</feature>
<evidence type="ECO:0000256" key="2">
    <source>
        <dbReference type="PROSITE-ProRule" id="PRU00259"/>
    </source>
</evidence>
<feature type="repeat" description="ARM" evidence="2">
    <location>
        <begin position="74"/>
        <end position="102"/>
    </location>
</feature>
<dbReference type="InterPro" id="IPR052616">
    <property type="entry name" value="SYO1-like"/>
</dbReference>
<dbReference type="PANTHER" id="PTHR13347">
    <property type="entry name" value="HEAT REPEAT-CONTAINING PROTEIN 3"/>
    <property type="match status" value="1"/>
</dbReference>
<name>A0A0E9NHM3_SAICN</name>
<dbReference type="RefSeq" id="XP_019027112.1">
    <property type="nucleotide sequence ID" value="XM_019166570.1"/>
</dbReference>
<accession>A0A0E9NHM3</accession>
<dbReference type="GO" id="GO:0051082">
    <property type="term" value="F:unfolded protein binding"/>
    <property type="evidence" value="ECO:0007669"/>
    <property type="project" value="TreeGrafter"/>
</dbReference>
<dbReference type="InterPro" id="IPR016024">
    <property type="entry name" value="ARM-type_fold"/>
</dbReference>
<comment type="similarity">
    <text evidence="1">Belongs to the nuclear import and ribosome assembly adapter family.</text>
</comment>
<feature type="domain" description="SYO1-like TPR repeats" evidence="4">
    <location>
        <begin position="448"/>
        <end position="667"/>
    </location>
</feature>
<comment type="caution">
    <text evidence="5">The sequence shown here is derived from an EMBL/GenBank/DDBJ whole genome shotgun (WGS) entry which is preliminary data.</text>
</comment>
<dbReference type="GO" id="GO:0042273">
    <property type="term" value="P:ribosomal large subunit biogenesis"/>
    <property type="evidence" value="ECO:0007669"/>
    <property type="project" value="TreeGrafter"/>
</dbReference>
<dbReference type="Pfam" id="PF25567">
    <property type="entry name" value="TPR_SYO1"/>
    <property type="match status" value="1"/>
</dbReference>
<reference evidence="5 6" key="3">
    <citation type="journal article" date="2015" name="Genome Announc.">
        <title>Draft Genome Sequence of the Archiascomycetous Yeast Saitoella complicata.</title>
        <authorList>
            <person name="Yamauchi K."/>
            <person name="Kondo S."/>
            <person name="Hamamoto M."/>
            <person name="Takahashi Y."/>
            <person name="Ogura Y."/>
            <person name="Hayashi T."/>
            <person name="Nishida H."/>
        </authorList>
    </citation>
    <scope>NUCLEOTIDE SEQUENCE [LARGE SCALE GENOMIC DNA]</scope>
    <source>
        <strain evidence="5 6">NRRL Y-17804</strain>
    </source>
</reference>
<feature type="compositionally biased region" description="Basic residues" evidence="3">
    <location>
        <begin position="1"/>
        <end position="14"/>
    </location>
</feature>
<sequence length="669" mass="73487">MPRSKPRQKNRKNRVNPTGQATDNAEMQVAKAKVLPVVNKLSSADAGERTWSCAAIATLVTSDAQTRKLLLKEGVVSSLVDRLTDNSQEVVVEACGALRNIALEEGFEVCREMWAKNILTPLGAAVPSLSSVISDIIFKKPVTTVEDEITRKLVWTYAENVVSLIWSLSETTEDILKTINKMSPLVPFIMLILQLEDEAPATLRLAAAQCLYTLTDDNEFAVQQLIGDSAYADLLVSLAQKPQQSPPLTFALICGILHNIADTIAKKPTLTLRDDLTHADQHILPHLVNFVNSIDLTALAQSYTVVGATQPAEGAEIDIKENPQADRLSQLDSQFAASHLALEIIAGIATAVQGVSEEDGIISGPADEDEEEDGEEDEDDEVMDDEHGEHIGDEDDALPEELMQEDDRVPDISESSQSILAWLITNVTSILVRLATPAPTNDHPGWPTEHLKTVNLRAIDALNNIAWTSDSVIPREAELWGTWQEQAGHLWKGCYTTLVPAFSADERLLEAVVGFSWGIAKGVKGAVDVSAGEVQTLIQMYNKVESVDLKVKAVGVLGCIAQQQNQIAQNKEIGSFLISQIVALPHTPTPVVVEALNVIYDVYSDAEFDYDEPVFVQLNFVRALERVRNNVKAMVKAVDRRRNGDLRMRADEAYENLVAFVEYKKSERD</sequence>
<dbReference type="InterPro" id="IPR057990">
    <property type="entry name" value="TPR_SYO1"/>
</dbReference>
<evidence type="ECO:0000256" key="1">
    <source>
        <dbReference type="ARBA" id="ARBA00049983"/>
    </source>
</evidence>
<feature type="compositionally biased region" description="Acidic residues" evidence="3">
    <location>
        <begin position="356"/>
        <end position="384"/>
    </location>
</feature>
<dbReference type="InterPro" id="IPR000225">
    <property type="entry name" value="Armadillo"/>
</dbReference>
<protein>
    <recommendedName>
        <fullName evidence="4">SYO1-like TPR repeats domain-containing protein</fullName>
    </recommendedName>
</protein>
<dbReference type="OMA" id="ENELHAD"/>
<evidence type="ECO:0000313" key="6">
    <source>
        <dbReference type="Proteomes" id="UP000033140"/>
    </source>
</evidence>
<evidence type="ECO:0000259" key="4">
    <source>
        <dbReference type="Pfam" id="PF25567"/>
    </source>
</evidence>
<dbReference type="CDD" id="cd13394">
    <property type="entry name" value="Syo1_like"/>
    <property type="match status" value="1"/>
</dbReference>
<proteinExistence type="inferred from homology"/>
<reference evidence="5 6" key="2">
    <citation type="journal article" date="2014" name="J. Gen. Appl. Microbiol.">
        <title>The early diverging ascomycetous budding yeast Saitoella complicata has three histone deacetylases belonging to the Clr6, Hos2, and Rpd3 lineages.</title>
        <authorList>
            <person name="Nishida H."/>
            <person name="Matsumoto T."/>
            <person name="Kondo S."/>
            <person name="Hamamoto M."/>
            <person name="Yoshikawa H."/>
        </authorList>
    </citation>
    <scope>NUCLEOTIDE SEQUENCE [LARGE SCALE GENOMIC DNA]</scope>
    <source>
        <strain evidence="5 6">NRRL Y-17804</strain>
    </source>
</reference>
<dbReference type="AlphaFoldDB" id="A0A0E9NHM3"/>
<dbReference type="STRING" id="698492.A0A0E9NHM3"/>
<feature type="region of interest" description="Disordered" evidence="3">
    <location>
        <begin position="356"/>
        <end position="397"/>
    </location>
</feature>
<gene>
    <name evidence="5" type="ORF">G7K_3495-t1</name>
</gene>
<dbReference type="Proteomes" id="UP000033140">
    <property type="component" value="Unassembled WGS sequence"/>
</dbReference>
<dbReference type="SMART" id="SM00185">
    <property type="entry name" value="ARM"/>
    <property type="match status" value="2"/>
</dbReference>
<keyword evidence="6" id="KW-1185">Reference proteome</keyword>
<dbReference type="InterPro" id="IPR011989">
    <property type="entry name" value="ARM-like"/>
</dbReference>
<dbReference type="GO" id="GO:0006606">
    <property type="term" value="P:protein import into nucleus"/>
    <property type="evidence" value="ECO:0007669"/>
    <property type="project" value="TreeGrafter"/>
</dbReference>
<feature type="compositionally biased region" description="Polar residues" evidence="3">
    <location>
        <begin position="15"/>
        <end position="24"/>
    </location>
</feature>
<reference evidence="5 6" key="1">
    <citation type="journal article" date="2011" name="J. Gen. Appl. Microbiol.">
        <title>Draft genome sequencing of the enigmatic yeast Saitoella complicata.</title>
        <authorList>
            <person name="Nishida H."/>
            <person name="Hamamoto M."/>
            <person name="Sugiyama J."/>
        </authorList>
    </citation>
    <scope>NUCLEOTIDE SEQUENCE [LARGE SCALE GENOMIC DNA]</scope>
    <source>
        <strain evidence="5 6">NRRL Y-17804</strain>
    </source>
</reference>
<organism evidence="5 6">
    <name type="scientific">Saitoella complicata (strain BCRC 22490 / CBS 7301 / JCM 7358 / NBRC 10748 / NRRL Y-17804)</name>
    <dbReference type="NCBI Taxonomy" id="698492"/>
    <lineage>
        <taxon>Eukaryota</taxon>
        <taxon>Fungi</taxon>
        <taxon>Dikarya</taxon>
        <taxon>Ascomycota</taxon>
        <taxon>Taphrinomycotina</taxon>
        <taxon>Taphrinomycotina incertae sedis</taxon>
        <taxon>Saitoella</taxon>
    </lineage>
</organism>
<dbReference type="OrthoDB" id="288703at2759"/>
<evidence type="ECO:0000313" key="5">
    <source>
        <dbReference type="EMBL" id="GAO49344.1"/>
    </source>
</evidence>
<dbReference type="PANTHER" id="PTHR13347:SF1">
    <property type="entry name" value="HEAT REPEAT-CONTAINING PROTEIN 3"/>
    <property type="match status" value="1"/>
</dbReference>
<dbReference type="Gene3D" id="1.25.10.10">
    <property type="entry name" value="Leucine-rich Repeat Variant"/>
    <property type="match status" value="1"/>
</dbReference>
<dbReference type="Pfam" id="PF00514">
    <property type="entry name" value="Arm"/>
    <property type="match status" value="1"/>
</dbReference>
<dbReference type="SUPFAM" id="SSF48371">
    <property type="entry name" value="ARM repeat"/>
    <property type="match status" value="1"/>
</dbReference>
<dbReference type="PROSITE" id="PS50176">
    <property type="entry name" value="ARM_REPEAT"/>
    <property type="match status" value="1"/>
</dbReference>